<proteinExistence type="predicted"/>
<feature type="compositionally biased region" description="Basic and acidic residues" evidence="2">
    <location>
        <begin position="360"/>
        <end position="369"/>
    </location>
</feature>
<feature type="compositionally biased region" description="Basic and acidic residues" evidence="2">
    <location>
        <begin position="142"/>
        <end position="154"/>
    </location>
</feature>
<gene>
    <name evidence="5 6" type="primary">LOC120281642</name>
</gene>
<dbReference type="PANTHER" id="PTHR36027:SF1">
    <property type="entry name" value="MEIOSIS-SPECIFIC PROTEIN ASY3"/>
    <property type="match status" value="1"/>
</dbReference>
<dbReference type="PANTHER" id="PTHR36027">
    <property type="entry name" value="MEIOSIS-SPECIFIC PROTEIN ASY3"/>
    <property type="match status" value="1"/>
</dbReference>
<evidence type="ECO:0000313" key="4">
    <source>
        <dbReference type="Proteomes" id="UP001515500"/>
    </source>
</evidence>
<dbReference type="RefSeq" id="XP_039144266.1">
    <property type="nucleotide sequence ID" value="XM_039288332.1"/>
</dbReference>
<feature type="region of interest" description="Disordered" evidence="2">
    <location>
        <begin position="1"/>
        <end position="27"/>
    </location>
</feature>
<feature type="compositionally biased region" description="Basic and acidic residues" evidence="2">
    <location>
        <begin position="188"/>
        <end position="213"/>
    </location>
</feature>
<dbReference type="InterPro" id="IPR046845">
    <property type="entry name" value="ASY3-like_CC"/>
</dbReference>
<feature type="compositionally biased region" description="Polar residues" evidence="2">
    <location>
        <begin position="370"/>
        <end position="388"/>
    </location>
</feature>
<feature type="domain" description="Meiosis-specific protein ASY3-like coiled-coil" evidence="3">
    <location>
        <begin position="657"/>
        <end position="831"/>
    </location>
</feature>
<sequence>MEIEAQKIQNGRRNDCQSLSGSQYQSGRFPKVSIGITVDKSQKIGSDHAGNEHWGALPSLRRTSLSQDKVIEQRNISATMGIAEEIQVENEKQTFEFRPKLIPALQPEEGARKKSDVVYEKSDSGNTRRVEGTTSSAKQKMHVVDERATEKSEKVGSCNTEALRMKLWEILGVASEDKRISNSSSPDDSSKHSNIDPKDKSQMAEAAKHKNSDTIEDDTESPDQTKQRPLGRSLTRKKAATRTVPKMQHDVNGRRKLLSSPSPVMKLKFQKNIFSFDKCEGRARSSERAIKGQSSSSNRKKSERRKAGFEPQKKVFPQLSHPEEPSQTNDKQQMVKAASRATSGSKNAGDPPCRPCQSKDSSRTYETRKSTQTLQKSNKVLKDNQASHADTRENVNSKEIHENADNMSLKTKTCPFKGLNSPSVARDQNSHTKPTSPPRTRNTDRVDDFQSPMSPKAKTSSLEGLKIPSVPRNDNSQMMPTSPSPWMMNADPVDDLQSPTLAMDGTPPLSTSKTPDNEPFNSGQARPQIFGRRLFSSRSSDDSRQSGRSDMHTESSDNSGETVGHAAEEKETERQFSVSPTEQRDGWSFEASVAANKGFKHMDGSSGSASGTKKYPFSLRRSKRFYSLEDLTIGKIEPSSPAPSAPSRTNETTVGIKASDLYPEDSLARETIQLALVLEKFKAKIKSHTSKKSSQILMSAADKLFVKLQDVESEIQTDLVKFAGVTKLKRKHLEARYKEQQDQLRIVHDKFKEDVNQHLLDYKNTIGEFKADQMELKTSLERQKASHKKLLLQVEDQMKVQLHDAETSILEVHKEARKKMKDLKHVLREFVQEGIFS</sequence>
<evidence type="ECO:0000256" key="1">
    <source>
        <dbReference type="SAM" id="Coils"/>
    </source>
</evidence>
<dbReference type="GeneID" id="120281642"/>
<protein>
    <submittedName>
        <fullName evidence="5 6">Meiosis-specific protein PAIR3</fullName>
    </submittedName>
</protein>
<feature type="compositionally biased region" description="Basic and acidic residues" evidence="2">
    <location>
        <begin position="539"/>
        <end position="555"/>
    </location>
</feature>
<keyword evidence="4" id="KW-1185">Reference proteome</keyword>
<dbReference type="AlphaFoldDB" id="A0AB40CW09"/>
<feature type="compositionally biased region" description="Polar residues" evidence="2">
    <location>
        <begin position="472"/>
        <end position="481"/>
    </location>
</feature>
<feature type="compositionally biased region" description="Basic and acidic residues" evidence="2">
    <location>
        <begin position="389"/>
        <end position="404"/>
    </location>
</feature>
<feature type="region of interest" description="Disordered" evidence="2">
    <location>
        <begin position="108"/>
        <end position="156"/>
    </location>
</feature>
<feature type="region of interest" description="Disordered" evidence="2">
    <location>
        <begin position="178"/>
        <end position="587"/>
    </location>
</feature>
<dbReference type="Pfam" id="PF20435">
    <property type="entry name" value="ASY3-like"/>
    <property type="match status" value="1"/>
</dbReference>
<evidence type="ECO:0000313" key="5">
    <source>
        <dbReference type="RefSeq" id="XP_039144266.1"/>
    </source>
</evidence>
<dbReference type="Proteomes" id="UP001515500">
    <property type="component" value="Chromosome 18"/>
</dbReference>
<feature type="compositionally biased region" description="Polar residues" evidence="2">
    <location>
        <begin position="451"/>
        <end position="462"/>
    </location>
</feature>
<evidence type="ECO:0000313" key="6">
    <source>
        <dbReference type="RefSeq" id="XP_039144267.1"/>
    </source>
</evidence>
<dbReference type="RefSeq" id="XP_039144267.1">
    <property type="nucleotide sequence ID" value="XM_039288333.1"/>
</dbReference>
<keyword evidence="1" id="KW-0175">Coiled coil</keyword>
<feature type="compositionally biased region" description="Polar residues" evidence="2">
    <location>
        <begin position="7"/>
        <end position="26"/>
    </location>
</feature>
<evidence type="ECO:0000259" key="3">
    <source>
        <dbReference type="Pfam" id="PF20435"/>
    </source>
</evidence>
<evidence type="ECO:0000256" key="2">
    <source>
        <dbReference type="SAM" id="MobiDB-lite"/>
    </source>
</evidence>
<feature type="coiled-coil region" evidence="1">
    <location>
        <begin position="777"/>
        <end position="833"/>
    </location>
</feature>
<feature type="compositionally biased region" description="Basic and acidic residues" evidence="2">
    <location>
        <begin position="109"/>
        <end position="131"/>
    </location>
</feature>
<feature type="compositionally biased region" description="Polar residues" evidence="2">
    <location>
        <begin position="420"/>
        <end position="440"/>
    </location>
</feature>
<reference evidence="5 6" key="1">
    <citation type="submission" date="2025-04" db="UniProtKB">
        <authorList>
            <consortium name="RefSeq"/>
        </authorList>
    </citation>
    <scope>IDENTIFICATION</scope>
</reference>
<dbReference type="GO" id="GO:0051321">
    <property type="term" value="P:meiotic cell cycle"/>
    <property type="evidence" value="ECO:0007669"/>
    <property type="project" value="InterPro"/>
</dbReference>
<organism evidence="4 5">
    <name type="scientific">Dioscorea cayennensis subsp. rotundata</name>
    <name type="common">White Guinea yam</name>
    <name type="synonym">Dioscorea rotundata</name>
    <dbReference type="NCBI Taxonomy" id="55577"/>
    <lineage>
        <taxon>Eukaryota</taxon>
        <taxon>Viridiplantae</taxon>
        <taxon>Streptophyta</taxon>
        <taxon>Embryophyta</taxon>
        <taxon>Tracheophyta</taxon>
        <taxon>Spermatophyta</taxon>
        <taxon>Magnoliopsida</taxon>
        <taxon>Liliopsida</taxon>
        <taxon>Dioscoreales</taxon>
        <taxon>Dioscoreaceae</taxon>
        <taxon>Dioscorea</taxon>
    </lineage>
</organism>
<feature type="compositionally biased region" description="Polar residues" evidence="2">
    <location>
        <begin position="508"/>
        <end position="525"/>
    </location>
</feature>
<accession>A0AB40CW09</accession>
<feature type="compositionally biased region" description="Basic and acidic residues" evidence="2">
    <location>
        <begin position="277"/>
        <end position="290"/>
    </location>
</feature>
<dbReference type="InterPro" id="IPR037731">
    <property type="entry name" value="ASY3-like"/>
</dbReference>
<name>A0AB40CW09_DIOCR</name>